<protein>
    <recommendedName>
        <fullName evidence="3">Spore coat protein</fullName>
    </recommendedName>
</protein>
<evidence type="ECO:0000313" key="1">
    <source>
        <dbReference type="EMBL" id="KSU80997.1"/>
    </source>
</evidence>
<dbReference type="EMBL" id="LNQN01000006">
    <property type="protein sequence ID" value="KSU80997.1"/>
    <property type="molecule type" value="Genomic_DNA"/>
</dbReference>
<keyword evidence="2" id="KW-1185">Reference proteome</keyword>
<comment type="caution">
    <text evidence="1">The sequence shown here is derived from an EMBL/GenBank/DDBJ whole genome shotgun (WGS) entry which is preliminary data.</text>
</comment>
<sequence length="244" mass="27736">MKTVGRQGIAMYRERQVVDMKKGNVIGDNSIDTVYITAEKTPDSPFWVNIMIVVQDGRTNQYTQIPLKQNQGYNPTLFLGDFTGDRVEDIMVVMDTGGSGGMLNAYVFAYRGSQFRPLFDSDVFNDLFKYRVFYLDYYKAQVNSYTTNQKFIIDLTTRGRQYLSEIYYPNGKLKKPIQGFVSGLSGLYPVDFDRNGTCELLAYQNIAGQYNADRLGYVQTTMKWNGQVFAPEVQNVVVFGGDIS</sequence>
<dbReference type="AlphaFoldDB" id="A0A0V8J1Q4"/>
<evidence type="ECO:0008006" key="3">
    <source>
        <dbReference type="Google" id="ProtNLM"/>
    </source>
</evidence>
<reference evidence="1 2" key="1">
    <citation type="journal article" date="2014" name="Antonie Van Leeuwenhoek">
        <title>Fictibacillus enclensis sp. nov., isolated from marine sediment.</title>
        <authorList>
            <person name="Dastager S.G."/>
            <person name="Mawlankar R."/>
            <person name="Srinivasan K."/>
            <person name="Tang S.K."/>
            <person name="Lee J.C."/>
            <person name="Ramana V.V."/>
            <person name="Shouche Y.S."/>
        </authorList>
    </citation>
    <scope>NUCLEOTIDE SEQUENCE [LARGE SCALE GENOMIC DNA]</scope>
    <source>
        <strain evidence="1 2">NIO-1003</strain>
    </source>
</reference>
<dbReference type="InterPro" id="IPR028994">
    <property type="entry name" value="Integrin_alpha_N"/>
</dbReference>
<evidence type="ECO:0000313" key="2">
    <source>
        <dbReference type="Proteomes" id="UP000054099"/>
    </source>
</evidence>
<proteinExistence type="predicted"/>
<name>A0A0V8J1Q4_9BACL</name>
<organism evidence="1 2">
    <name type="scientific">Fictibacillus enclensis</name>
    <dbReference type="NCBI Taxonomy" id="1017270"/>
    <lineage>
        <taxon>Bacteria</taxon>
        <taxon>Bacillati</taxon>
        <taxon>Bacillota</taxon>
        <taxon>Bacilli</taxon>
        <taxon>Bacillales</taxon>
        <taxon>Fictibacillaceae</taxon>
        <taxon>Fictibacillus</taxon>
    </lineage>
</organism>
<dbReference type="SUPFAM" id="SSF69318">
    <property type="entry name" value="Integrin alpha N-terminal domain"/>
    <property type="match status" value="1"/>
</dbReference>
<accession>A0A0V8J1Q4</accession>
<gene>
    <name evidence="1" type="ORF">AS030_18770</name>
</gene>
<dbReference type="Proteomes" id="UP000054099">
    <property type="component" value="Unassembled WGS sequence"/>
</dbReference>